<dbReference type="AlphaFoldDB" id="A0A8K0JLV3"/>
<dbReference type="Proteomes" id="UP000812966">
    <property type="component" value="Unassembled WGS sequence"/>
</dbReference>
<accession>A0A8K0JLV3</accession>
<evidence type="ECO:0000313" key="5">
    <source>
        <dbReference type="EMBL" id="KAG7558238.1"/>
    </source>
</evidence>
<feature type="domain" description="MIP18 family-like" evidence="4">
    <location>
        <begin position="81"/>
        <end position="155"/>
    </location>
</feature>
<dbReference type="InterPro" id="IPR034904">
    <property type="entry name" value="FSCA_dom_sf"/>
</dbReference>
<dbReference type="Pfam" id="PF01883">
    <property type="entry name" value="FeS_assembly_P"/>
    <property type="match status" value="1"/>
</dbReference>
<reference evidence="5" key="1">
    <citation type="submission" date="2020-04" db="EMBL/GenBank/DDBJ databases">
        <title>Analysis of mating type loci in Filobasidium floriforme.</title>
        <authorList>
            <person name="Nowrousian M."/>
        </authorList>
    </citation>
    <scope>NUCLEOTIDE SEQUENCE</scope>
    <source>
        <strain evidence="5">CBS 6242</strain>
    </source>
</reference>
<dbReference type="InterPro" id="IPR002744">
    <property type="entry name" value="MIP18-like"/>
</dbReference>
<evidence type="ECO:0000259" key="4">
    <source>
        <dbReference type="Pfam" id="PF01883"/>
    </source>
</evidence>
<organism evidence="5 6">
    <name type="scientific">Filobasidium floriforme</name>
    <dbReference type="NCBI Taxonomy" id="5210"/>
    <lineage>
        <taxon>Eukaryota</taxon>
        <taxon>Fungi</taxon>
        <taxon>Dikarya</taxon>
        <taxon>Basidiomycota</taxon>
        <taxon>Agaricomycotina</taxon>
        <taxon>Tremellomycetes</taxon>
        <taxon>Filobasidiales</taxon>
        <taxon>Filobasidiaceae</taxon>
        <taxon>Filobasidium</taxon>
    </lineage>
</organism>
<dbReference type="GO" id="GO:0140535">
    <property type="term" value="C:intracellular protein-containing complex"/>
    <property type="evidence" value="ECO:0007669"/>
    <property type="project" value="UniProtKB-ARBA"/>
</dbReference>
<evidence type="ECO:0000313" key="6">
    <source>
        <dbReference type="Proteomes" id="UP000812966"/>
    </source>
</evidence>
<proteinExistence type="inferred from homology"/>
<feature type="region of interest" description="Disordered" evidence="3">
    <location>
        <begin position="1"/>
        <end position="25"/>
    </location>
</feature>
<name>A0A8K0JLV3_9TREE</name>
<dbReference type="SUPFAM" id="SSF117916">
    <property type="entry name" value="Fe-S cluster assembly (FSCA) domain-like"/>
    <property type="match status" value="1"/>
</dbReference>
<sequence length="213" mass="23290">MTSKTLDNSNPTVHATLSQAHAEKPVSQSALLANVWKTSNDDPQEQDSDMEWVKSAVSQEETGKPLAFIGNTEREDIDELEVFDLLRSITDPEHPLTLEQLAVVSPSQIHVSNKQGGERILIEFTPTIPHCSMATLIGLTLRVRLLRSLPPKYKVDIRIKEGMHQSENAVNKQLNDKERVQAALENAHLLGVVEGCLSSADNRGNAGGGVLVA</sequence>
<evidence type="ECO:0000256" key="3">
    <source>
        <dbReference type="SAM" id="MobiDB-lite"/>
    </source>
</evidence>
<dbReference type="FunFam" id="3.30.300.130:FF:000005">
    <property type="entry name" value="Mitotic spindle-associated mmxd complex subunit"/>
    <property type="match status" value="1"/>
</dbReference>
<dbReference type="EMBL" id="JABELV010000047">
    <property type="protein sequence ID" value="KAG7558238.1"/>
    <property type="molecule type" value="Genomic_DNA"/>
</dbReference>
<dbReference type="GO" id="GO:1990229">
    <property type="term" value="C:iron-sulfur cluster assembly complex"/>
    <property type="evidence" value="ECO:0007669"/>
    <property type="project" value="UniProtKB-ARBA"/>
</dbReference>
<gene>
    <name evidence="5" type="ORF">FFLO_02801</name>
</gene>
<dbReference type="GO" id="GO:0007059">
    <property type="term" value="P:chromosome segregation"/>
    <property type="evidence" value="ECO:0007669"/>
    <property type="project" value="UniProtKB-KW"/>
</dbReference>
<dbReference type="InterPro" id="IPR039796">
    <property type="entry name" value="MIP18"/>
</dbReference>
<comment type="similarity">
    <text evidence="1">Belongs to the MIP18 family.</text>
</comment>
<evidence type="ECO:0000256" key="2">
    <source>
        <dbReference type="ARBA" id="ARBA00022829"/>
    </source>
</evidence>
<protein>
    <recommendedName>
        <fullName evidence="4">MIP18 family-like domain-containing protein</fullName>
    </recommendedName>
</protein>
<keyword evidence="6" id="KW-1185">Reference proteome</keyword>
<keyword evidence="2" id="KW-0159">Chromosome partition</keyword>
<dbReference type="OrthoDB" id="2746at2759"/>
<dbReference type="Gene3D" id="6.10.250.1280">
    <property type="match status" value="1"/>
</dbReference>
<dbReference type="Gene3D" id="3.30.300.130">
    <property type="entry name" value="Fe-S cluster assembly (FSCA)"/>
    <property type="match status" value="1"/>
</dbReference>
<dbReference type="PANTHER" id="PTHR12377:SF0">
    <property type="entry name" value="CYTOSOLIC IRON-SULFUR ASSEMBLY COMPONENT 2B"/>
    <property type="match status" value="1"/>
</dbReference>
<feature type="compositionally biased region" description="Polar residues" evidence="3">
    <location>
        <begin position="1"/>
        <end position="19"/>
    </location>
</feature>
<dbReference type="PANTHER" id="PTHR12377">
    <property type="entry name" value="CYTOSOLIC IRON-SULFUR ASSEMBLY COMPONENT 2B-RELATED"/>
    <property type="match status" value="1"/>
</dbReference>
<evidence type="ECO:0000256" key="1">
    <source>
        <dbReference type="ARBA" id="ARBA00010381"/>
    </source>
</evidence>
<dbReference type="GO" id="GO:0051604">
    <property type="term" value="P:protein maturation"/>
    <property type="evidence" value="ECO:0007669"/>
    <property type="project" value="InterPro"/>
</dbReference>
<comment type="caution">
    <text evidence="5">The sequence shown here is derived from an EMBL/GenBank/DDBJ whole genome shotgun (WGS) entry which is preliminary data.</text>
</comment>